<feature type="transmembrane region" description="Helical" evidence="2">
    <location>
        <begin position="365"/>
        <end position="385"/>
    </location>
</feature>
<feature type="transmembrane region" description="Helical" evidence="2">
    <location>
        <begin position="468"/>
        <end position="495"/>
    </location>
</feature>
<evidence type="ECO:0000256" key="1">
    <source>
        <dbReference type="SAM" id="MobiDB-lite"/>
    </source>
</evidence>
<keyword evidence="4" id="KW-1185">Reference proteome</keyword>
<dbReference type="InterPro" id="IPR027463">
    <property type="entry name" value="AcrB_DN_DC_subdom"/>
</dbReference>
<dbReference type="SUPFAM" id="SSF82693">
    <property type="entry name" value="Multidrug efflux transporter AcrB pore domain, PN1, PN2, PC1 and PC2 subdomains"/>
    <property type="match status" value="2"/>
</dbReference>
<evidence type="ECO:0000313" key="4">
    <source>
        <dbReference type="Proteomes" id="UP000199012"/>
    </source>
</evidence>
<keyword evidence="2" id="KW-1133">Transmembrane helix</keyword>
<feature type="transmembrane region" description="Helical" evidence="2">
    <location>
        <begin position="997"/>
        <end position="1018"/>
    </location>
</feature>
<dbReference type="GO" id="GO:0005886">
    <property type="term" value="C:plasma membrane"/>
    <property type="evidence" value="ECO:0007669"/>
    <property type="project" value="TreeGrafter"/>
</dbReference>
<accession>A0A1I0WAL3</accession>
<feature type="transmembrane region" description="Helical" evidence="2">
    <location>
        <begin position="966"/>
        <end position="991"/>
    </location>
</feature>
<keyword evidence="2" id="KW-0472">Membrane</keyword>
<dbReference type="Proteomes" id="UP000199012">
    <property type="component" value="Unassembled WGS sequence"/>
</dbReference>
<dbReference type="Pfam" id="PF00873">
    <property type="entry name" value="ACR_tran"/>
    <property type="match status" value="1"/>
</dbReference>
<gene>
    <name evidence="3" type="ORF">SAMN05421867_102315</name>
</gene>
<dbReference type="Gene3D" id="3.30.70.1320">
    <property type="entry name" value="Multidrug efflux transporter AcrB pore domain like"/>
    <property type="match status" value="1"/>
</dbReference>
<dbReference type="Gene3D" id="1.20.1640.10">
    <property type="entry name" value="Multidrug efflux transporter AcrB transmembrane domain"/>
    <property type="match status" value="2"/>
</dbReference>
<evidence type="ECO:0000256" key="2">
    <source>
        <dbReference type="SAM" id="Phobius"/>
    </source>
</evidence>
<dbReference type="Gene3D" id="3.30.70.1440">
    <property type="entry name" value="Multidrug efflux transporter AcrB pore domain"/>
    <property type="match status" value="1"/>
</dbReference>
<feature type="transmembrane region" description="Helical" evidence="2">
    <location>
        <begin position="891"/>
        <end position="911"/>
    </location>
</feature>
<dbReference type="RefSeq" id="WP_090030934.1">
    <property type="nucleotide sequence ID" value="NZ_BONM01000012.1"/>
</dbReference>
<evidence type="ECO:0000313" key="3">
    <source>
        <dbReference type="EMBL" id="SFA85651.1"/>
    </source>
</evidence>
<proteinExistence type="predicted"/>
<feature type="transmembrane region" description="Helical" evidence="2">
    <location>
        <begin position="339"/>
        <end position="358"/>
    </location>
</feature>
<dbReference type="EMBL" id="FOKA01000002">
    <property type="protein sequence ID" value="SFA85651.1"/>
    <property type="molecule type" value="Genomic_DNA"/>
</dbReference>
<name>A0A1I0WAL3_9CELL</name>
<feature type="transmembrane region" description="Helical" evidence="2">
    <location>
        <begin position="917"/>
        <end position="941"/>
    </location>
</feature>
<organism evidence="3 4">
    <name type="scientific">Cellulomonas marina</name>
    <dbReference type="NCBI Taxonomy" id="988821"/>
    <lineage>
        <taxon>Bacteria</taxon>
        <taxon>Bacillati</taxon>
        <taxon>Actinomycetota</taxon>
        <taxon>Actinomycetes</taxon>
        <taxon>Micrococcales</taxon>
        <taxon>Cellulomonadaceae</taxon>
        <taxon>Cellulomonas</taxon>
    </lineage>
</organism>
<dbReference type="Gene3D" id="3.30.2090.10">
    <property type="entry name" value="Multidrug efflux transporter AcrB TolC docking domain, DN and DC subdomains"/>
    <property type="match status" value="2"/>
</dbReference>
<dbReference type="PANTHER" id="PTHR32063:SF0">
    <property type="entry name" value="SWARMING MOTILITY PROTEIN SWRC"/>
    <property type="match status" value="1"/>
</dbReference>
<keyword evidence="2" id="KW-0812">Transmembrane</keyword>
<dbReference type="Gene3D" id="3.30.70.1430">
    <property type="entry name" value="Multidrug efflux transporter AcrB pore domain"/>
    <property type="match status" value="2"/>
</dbReference>
<feature type="compositionally biased region" description="Low complexity" evidence="1">
    <location>
        <begin position="1052"/>
        <end position="1063"/>
    </location>
</feature>
<feature type="transmembrane region" description="Helical" evidence="2">
    <location>
        <begin position="436"/>
        <end position="462"/>
    </location>
</feature>
<dbReference type="AlphaFoldDB" id="A0A1I0WAL3"/>
<dbReference type="STRING" id="988821.SAMN05421867_102315"/>
<reference evidence="3 4" key="1">
    <citation type="submission" date="2016-10" db="EMBL/GenBank/DDBJ databases">
        <authorList>
            <person name="de Groot N.N."/>
        </authorList>
    </citation>
    <scope>NUCLEOTIDE SEQUENCE [LARGE SCALE GENOMIC DNA]</scope>
    <source>
        <strain evidence="3 4">CGMCC 4.6945</strain>
    </source>
</reference>
<sequence length="1090" mass="109197">MQLLARLSLGRRALTALVTVAIAVLGVVSLGSLKQELIPSVTLPAAAVVATYPGSSPDVVEDQVTAVLEGAARGISGVEQVTSTSSTNLSVTTVTFVYGTDIGAARQELQTGIDNVSGFLPEDVEAQVLTGSIDDLPVVQLAAAGAGGGPALTDAVDTVLVPELEQLPGVRTVAVTGQAERQVVLDVDLAAVVAAGLTPDAVTGVLEQNGLRLPAGALTEGDQTLSVQAGSVVTSLDELRALPLLPGAGGGAGGDAPVPLGDVATVVDEEAAATSIARLDGDPSLGVAITKTPDANTVEVSDAVADVLADLEEGLAAQDVRVAVVFDQAPFITESIEGLATEGLLGLVFAVVVILLFLASLRSTLVSAVSIPLSLLVAFTIMNVTGYTLNLLTLAALTIAIGRVVDDAIVVIENIKRHLSYGEARLPAILTAVREVGGAITASTLATVAVFLPIALVGGLVGELFRPFAVTVAIAMGASLLVALTIVPVLAFWFVRAPESVDPEEAARVRAQAEAAERRGVWQRGYLPLLAAALRRPVVTLLVSVGVLGGTVALVPLLETNLLGDSGQDTLTVTQSFEPGTSLAAQDAAAQEVEAALAGTEGVTTIQTSIGTDPTTAAFTGGGGTQATFALTLDEDADGVAVQGAVRDAVADLVEAPATAIDVSGGAAAFGSSTVDLVVTADDLEVLTDVAAQVEDAVAGTEGAAEITNNLSQAQQVLQVQVDRDAAAALGLTETAVAGTVAGVMSPQQVGTVDLGEGPVPVLAALGTAPATADELAALPVGSGPGGTPVLLGQVAQVAAVDTPASITRVDGRRSATVAVTPAGDDVGSLTSALTAAVEDLDLPAGADVTVGGVAADQSDAFSDLGLALVLAVAIVYIVMVATFNSLAQPLILLVSVPFAATGALVALLVTGTPLGVPALIGLLMLVGVVVSNAIVLIDLVNQYRDRGRPLDEAVTEGARKRLRPIVMTAAATIFALLPMALGITGGGAFISRPLALVVIGGLVSSTLLTLVVVPVLYTLQQRGIERRAERRRARRAARGDDGGAGDGSAGTEGSADAAGAPGPDEDADRRARRGRHAAPGSTEGAPAPA</sequence>
<dbReference type="PRINTS" id="PR00702">
    <property type="entry name" value="ACRIFLAVINRP"/>
</dbReference>
<dbReference type="OrthoDB" id="3306666at2"/>
<dbReference type="InterPro" id="IPR001036">
    <property type="entry name" value="Acrflvin-R"/>
</dbReference>
<feature type="region of interest" description="Disordered" evidence="1">
    <location>
        <begin position="1028"/>
        <end position="1090"/>
    </location>
</feature>
<dbReference type="GO" id="GO:0042910">
    <property type="term" value="F:xenobiotic transmembrane transporter activity"/>
    <property type="evidence" value="ECO:0007669"/>
    <property type="project" value="TreeGrafter"/>
</dbReference>
<protein>
    <submittedName>
        <fullName evidence="3">Hydrophobic/amphiphilic exporter-1, HAE1 family</fullName>
    </submittedName>
</protein>
<feature type="transmembrane region" description="Helical" evidence="2">
    <location>
        <begin position="865"/>
        <end position="884"/>
    </location>
</feature>
<dbReference type="SUPFAM" id="SSF82714">
    <property type="entry name" value="Multidrug efflux transporter AcrB TolC docking domain, DN and DC subdomains"/>
    <property type="match status" value="2"/>
</dbReference>
<dbReference type="SUPFAM" id="SSF82866">
    <property type="entry name" value="Multidrug efflux transporter AcrB transmembrane domain"/>
    <property type="match status" value="2"/>
</dbReference>
<dbReference type="PANTHER" id="PTHR32063">
    <property type="match status" value="1"/>
</dbReference>